<feature type="signal peptide" evidence="3">
    <location>
        <begin position="1"/>
        <end position="29"/>
    </location>
</feature>
<evidence type="ECO:0000313" key="5">
    <source>
        <dbReference type="EMBL" id="ACQ89878.1"/>
    </source>
</evidence>
<feature type="region of interest" description="Disordered" evidence="2">
    <location>
        <begin position="298"/>
        <end position="318"/>
    </location>
</feature>
<dbReference type="Gene3D" id="2.10.10.20">
    <property type="entry name" value="Carbohydrate-binding module superfamily 5/12"/>
    <property type="match status" value="1"/>
</dbReference>
<feature type="chain" id="PRO_5002941597" evidence="3">
    <location>
        <begin position="30"/>
        <end position="576"/>
    </location>
</feature>
<organism evidence="5">
    <name type="scientific">Enterococcus faecalis</name>
    <name type="common">Streptococcus faecalis</name>
    <dbReference type="NCBI Taxonomy" id="1351"/>
    <lineage>
        <taxon>Bacteria</taxon>
        <taxon>Bacillati</taxon>
        <taxon>Bacillota</taxon>
        <taxon>Bacilli</taxon>
        <taxon>Lactobacillales</taxon>
        <taxon>Enterococcaceae</taxon>
        <taxon>Enterococcus</taxon>
    </lineage>
</organism>
<dbReference type="Pfam" id="PF00041">
    <property type="entry name" value="fn3"/>
    <property type="match status" value="2"/>
</dbReference>
<dbReference type="InterPro" id="IPR014756">
    <property type="entry name" value="Ig_E-set"/>
</dbReference>
<dbReference type="InterPro" id="IPR003961">
    <property type="entry name" value="FN3_dom"/>
</dbReference>
<sequence length="576" mass="64239">MKRKMLGSLFVASSILGVSLLLNSDTAFAHGYVETPPARGYQGMLDKDTLGWTEAFNLYGNVITNPQSLEAPKGFPAAGPADGRIASANGGLGQINDFVLDNQTSDRWKKTKISTGENTFTWHYTAAHKTTKWHYYMTKPGWDQNAPLNRDELELIGTVNHDGTEATNNLSHTIDVPENRMGYHVILAVWDVADTANAFYNVIDVNVTNTGIPTLPMKPTNLKSTNITKNTVSLSWDSQTTANKYNVYRNGNKITTVNGNKFEDSELEASTEYKYEVEAVSASGQVSEKSDALNIKTLSESTQEKPTTPSGLHSMGETESSVSLMWSKSSHTAGVKEYEVYRNGALIANTDKTMYEDKGLTSDTQYKYTVKAISKDGQTSDASNELKVKTKAEENVTNPEGYREFKLGTLTKPEVYNAKEIVVYKGKFYETLVTHSNYGDTNWAPDVAITLFKEIDPPVVNPEFKPELPEKNIGLFRVTNEKNRITLQFYKAVLSKQDTYEADVYRNGEKIGKLNVNLSSADFYNMNGEREATMNRSQPRIRDYNTKEGQEYTYHIVMKDAAGKEVSKSEGFKATR</sequence>
<dbReference type="PANTHER" id="PTHR34823">
    <property type="entry name" value="GLCNAC-BINDING PROTEIN A"/>
    <property type="match status" value="1"/>
</dbReference>
<dbReference type="CDD" id="cd00063">
    <property type="entry name" value="FN3"/>
    <property type="match status" value="2"/>
</dbReference>
<dbReference type="PROSITE" id="PS50853">
    <property type="entry name" value="FN3"/>
    <property type="match status" value="2"/>
</dbReference>
<dbReference type="InterPro" id="IPR013783">
    <property type="entry name" value="Ig-like_fold"/>
</dbReference>
<proteinExistence type="predicted"/>
<dbReference type="EMBL" id="FJ872411">
    <property type="protein sequence ID" value="ACQ89878.1"/>
    <property type="molecule type" value="Genomic_DNA"/>
</dbReference>
<reference evidence="5" key="1">
    <citation type="journal article" date="2002" name="Antimicrob. Agents Chemother.">
        <title>Molecular characterization of the vanE gene cluster in vancomycin-resistant Enterococcus faecalis N00-410 isolated in Canada.</title>
        <authorList>
            <person name="Boyd D.A."/>
            <person name="Cabral T."/>
            <person name="Van Caeseele P."/>
            <person name="Wylie J."/>
            <person name="Mulvey M.R."/>
        </authorList>
    </citation>
    <scope>NUCLEOTIDE SEQUENCE</scope>
    <source>
        <strain evidence="5">N00-0410</strain>
    </source>
</reference>
<feature type="domain" description="Fibronectin type-III" evidence="4">
    <location>
        <begin position="308"/>
        <end position="393"/>
    </location>
</feature>
<dbReference type="CAZy" id="AA10">
    <property type="family name" value="Auxiliary Activities 10"/>
</dbReference>
<dbReference type="GO" id="GO:0030246">
    <property type="term" value="F:carbohydrate binding"/>
    <property type="evidence" value="ECO:0007669"/>
    <property type="project" value="InterPro"/>
</dbReference>
<keyword evidence="1 3" id="KW-0732">Signal</keyword>
<dbReference type="SUPFAM" id="SSF81296">
    <property type="entry name" value="E set domains"/>
    <property type="match status" value="1"/>
</dbReference>
<evidence type="ECO:0000256" key="2">
    <source>
        <dbReference type="SAM" id="MobiDB-lite"/>
    </source>
</evidence>
<dbReference type="InterPro" id="IPR004302">
    <property type="entry name" value="Cellulose/chitin-bd_N"/>
</dbReference>
<dbReference type="SUPFAM" id="SSF51055">
    <property type="entry name" value="Carbohydrate binding domain"/>
    <property type="match status" value="1"/>
</dbReference>
<dbReference type="InterPro" id="IPR051024">
    <property type="entry name" value="GlcNAc_Chitin_IntDeg"/>
</dbReference>
<name>C4P4J5_ENTFL</name>
<dbReference type="InterPro" id="IPR036116">
    <property type="entry name" value="FN3_sf"/>
</dbReference>
<dbReference type="Gene3D" id="2.70.50.50">
    <property type="entry name" value="chitin-binding protein cbp21"/>
    <property type="match status" value="1"/>
</dbReference>
<dbReference type="GO" id="GO:0005576">
    <property type="term" value="C:extracellular region"/>
    <property type="evidence" value="ECO:0007669"/>
    <property type="project" value="InterPro"/>
</dbReference>
<dbReference type="PANTHER" id="PTHR34823:SF1">
    <property type="entry name" value="CHITIN-BINDING TYPE-4 DOMAIN-CONTAINING PROTEIN"/>
    <property type="match status" value="1"/>
</dbReference>
<dbReference type="Pfam" id="PF03067">
    <property type="entry name" value="LPMO_10"/>
    <property type="match status" value="1"/>
</dbReference>
<dbReference type="SUPFAM" id="SSF49265">
    <property type="entry name" value="Fibronectin type III"/>
    <property type="match status" value="1"/>
</dbReference>
<dbReference type="SMART" id="SM00060">
    <property type="entry name" value="FN3"/>
    <property type="match status" value="2"/>
</dbReference>
<dbReference type="GO" id="GO:0004553">
    <property type="term" value="F:hydrolase activity, hydrolyzing O-glycosyl compounds"/>
    <property type="evidence" value="ECO:0007669"/>
    <property type="project" value="InterPro"/>
</dbReference>
<evidence type="ECO:0000256" key="3">
    <source>
        <dbReference type="SAM" id="SignalP"/>
    </source>
</evidence>
<dbReference type="InterPro" id="IPR036573">
    <property type="entry name" value="CBM_sf_5/12"/>
</dbReference>
<dbReference type="CDD" id="cd21177">
    <property type="entry name" value="LPMO_AA10"/>
    <property type="match status" value="1"/>
</dbReference>
<protein>
    <submittedName>
        <fullName evidence="5">VE18</fullName>
    </submittedName>
</protein>
<dbReference type="AlphaFoldDB" id="C4P4J5"/>
<evidence type="ECO:0000256" key="1">
    <source>
        <dbReference type="ARBA" id="ARBA00022729"/>
    </source>
</evidence>
<evidence type="ECO:0000259" key="4">
    <source>
        <dbReference type="PROSITE" id="PS50853"/>
    </source>
</evidence>
<dbReference type="Gene3D" id="2.60.40.10">
    <property type="entry name" value="Immunoglobulins"/>
    <property type="match status" value="2"/>
</dbReference>
<feature type="domain" description="Fibronectin type-III" evidence="4">
    <location>
        <begin position="218"/>
        <end position="300"/>
    </location>
</feature>
<accession>C4P4J5</accession>
<dbReference type="GO" id="GO:0005975">
    <property type="term" value="P:carbohydrate metabolic process"/>
    <property type="evidence" value="ECO:0007669"/>
    <property type="project" value="InterPro"/>
</dbReference>
<reference evidence="5" key="2">
    <citation type="submission" date="2009-03" db="EMBL/GenBank/DDBJ databases">
        <title>Acquired DNA containing D-alanine,D-serine operons in vancomycin resistant Enterococcus faecalis.</title>
        <authorList>
            <person name="Boyd D.A."/>
            <person name="Mulvey M.R."/>
        </authorList>
    </citation>
    <scope>NUCLEOTIDE SEQUENCE</scope>
    <source>
        <strain evidence="5">N00-0410</strain>
    </source>
</reference>